<sequence>MVRFVPSVLKLLFVLVSFCSSSSMACEEGVDCITLLLTWKRGVEDSALTSARTELQTVIHTYLTANNLDIATNFRSNQLRAVGIDTITVPLGAKDPIMQWAEAEIAKEDGVLLAIEEDSIVYANRRKLDTSAQAGEIS</sequence>
<gene>
    <name evidence="2" type="ORF">Cvel_24320</name>
</gene>
<dbReference type="VEuPathDB" id="CryptoDB:Cvel_24320"/>
<keyword evidence="1" id="KW-0732">Signal</keyword>
<dbReference type="PROSITE" id="PS51257">
    <property type="entry name" value="PROKAR_LIPOPROTEIN"/>
    <property type="match status" value="1"/>
</dbReference>
<protein>
    <submittedName>
        <fullName evidence="2">Uncharacterized protein</fullName>
    </submittedName>
</protein>
<dbReference type="EMBL" id="CDMZ01001782">
    <property type="protein sequence ID" value="CEM37506.1"/>
    <property type="molecule type" value="Genomic_DNA"/>
</dbReference>
<evidence type="ECO:0000256" key="1">
    <source>
        <dbReference type="SAM" id="SignalP"/>
    </source>
</evidence>
<name>A0A0G4H1M4_9ALVE</name>
<dbReference type="AlphaFoldDB" id="A0A0G4H1M4"/>
<feature type="signal peptide" evidence="1">
    <location>
        <begin position="1"/>
        <end position="21"/>
    </location>
</feature>
<organism evidence="2">
    <name type="scientific">Chromera velia CCMP2878</name>
    <dbReference type="NCBI Taxonomy" id="1169474"/>
    <lineage>
        <taxon>Eukaryota</taxon>
        <taxon>Sar</taxon>
        <taxon>Alveolata</taxon>
        <taxon>Colpodellida</taxon>
        <taxon>Chromeraceae</taxon>
        <taxon>Chromera</taxon>
    </lineage>
</organism>
<proteinExistence type="predicted"/>
<feature type="chain" id="PRO_5005190842" evidence="1">
    <location>
        <begin position="22"/>
        <end position="138"/>
    </location>
</feature>
<accession>A0A0G4H1M4</accession>
<evidence type="ECO:0000313" key="2">
    <source>
        <dbReference type="EMBL" id="CEM37506.1"/>
    </source>
</evidence>
<reference evidence="2" key="1">
    <citation type="submission" date="2014-11" db="EMBL/GenBank/DDBJ databases">
        <authorList>
            <person name="Otto D Thomas"/>
            <person name="Naeem Raeece"/>
        </authorList>
    </citation>
    <scope>NUCLEOTIDE SEQUENCE</scope>
</reference>